<comment type="caution">
    <text evidence="5">The sequence shown here is derived from an EMBL/GenBank/DDBJ whole genome shotgun (WGS) entry which is preliminary data.</text>
</comment>
<dbReference type="GO" id="GO:0032196">
    <property type="term" value="P:transposition"/>
    <property type="evidence" value="ECO:0007669"/>
    <property type="project" value="UniProtKB-KW"/>
</dbReference>
<keyword evidence="4" id="KW-0233">DNA recombination</keyword>
<dbReference type="GO" id="GO:0006310">
    <property type="term" value="P:DNA recombination"/>
    <property type="evidence" value="ECO:0007669"/>
    <property type="project" value="UniProtKB-KW"/>
</dbReference>
<protein>
    <submittedName>
        <fullName evidence="5">Mobile element protein</fullName>
    </submittedName>
</protein>
<proteinExistence type="predicted"/>
<dbReference type="Gene3D" id="3.30.420.10">
    <property type="entry name" value="Ribonuclease H-like superfamily/Ribonuclease H"/>
    <property type="match status" value="1"/>
</dbReference>
<comment type="function">
    <text evidence="1">Involved in the transposition of the insertion sequence.</text>
</comment>
<dbReference type="PANTHER" id="PTHR35528">
    <property type="entry name" value="BLL1675 PROTEIN"/>
    <property type="match status" value="1"/>
</dbReference>
<dbReference type="InterPro" id="IPR052183">
    <property type="entry name" value="IS_Transposase"/>
</dbReference>
<gene>
    <name evidence="5" type="ORF">Lp19_0355</name>
</gene>
<dbReference type="PATRIC" id="fig|1590.198.peg.2318"/>
<evidence type="ECO:0000256" key="3">
    <source>
        <dbReference type="ARBA" id="ARBA00023125"/>
    </source>
</evidence>
<evidence type="ECO:0000313" key="6">
    <source>
        <dbReference type="Proteomes" id="UP000076882"/>
    </source>
</evidence>
<dbReference type="Proteomes" id="UP000076882">
    <property type="component" value="Unassembled WGS sequence"/>
</dbReference>
<evidence type="ECO:0000313" key="5">
    <source>
        <dbReference type="EMBL" id="KZU98255.1"/>
    </source>
</evidence>
<sequence length="229" mass="27294">MMENYFKGRHFQKDIILVAVGYYFRFSLSYRDVVEILRDRGIIIHHTTVMRWVHHYGPLFKLLWRKQRDTHSQSWRVDETYIKIKARWHYFYRAIDSHGLTLDFELRKHRDYQSAYHFLKRLLTTYGRPDCLVTDQYAGTLKAIKQVIKDGLLVKANHQCSKYRNNLIEQDHRLIKHVLVKSSGFQSLRTALKTLSGIEVMHQLHKVSQREPSLFGFSSSQSLIELLVQ</sequence>
<dbReference type="EMBL" id="LUXM01000007">
    <property type="protein sequence ID" value="KZU98255.1"/>
    <property type="molecule type" value="Genomic_DNA"/>
</dbReference>
<dbReference type="NCBIfam" id="NF033587">
    <property type="entry name" value="transpos_IS6"/>
    <property type="match status" value="1"/>
</dbReference>
<name>A0A165US85_LACPN</name>
<dbReference type="GO" id="GO:0003677">
    <property type="term" value="F:DNA binding"/>
    <property type="evidence" value="ECO:0007669"/>
    <property type="project" value="UniProtKB-KW"/>
</dbReference>
<keyword evidence="2" id="KW-0815">Transposition</keyword>
<dbReference type="SUPFAM" id="SSF53098">
    <property type="entry name" value="Ribonuclease H-like"/>
    <property type="match status" value="1"/>
</dbReference>
<organism evidence="5 6">
    <name type="scientific">Lactiplantibacillus plantarum</name>
    <name type="common">Lactobacillus plantarum</name>
    <dbReference type="NCBI Taxonomy" id="1590"/>
    <lineage>
        <taxon>Bacteria</taxon>
        <taxon>Bacillati</taxon>
        <taxon>Bacillota</taxon>
        <taxon>Bacilli</taxon>
        <taxon>Lactobacillales</taxon>
        <taxon>Lactobacillaceae</taxon>
        <taxon>Lactiplantibacillus</taxon>
    </lineage>
</organism>
<dbReference type="InterPro" id="IPR032874">
    <property type="entry name" value="DDE_dom"/>
</dbReference>
<accession>A0A165US85</accession>
<dbReference type="Pfam" id="PF13610">
    <property type="entry name" value="DDE_Tnp_IS240"/>
    <property type="match status" value="1"/>
</dbReference>
<dbReference type="PANTHER" id="PTHR35528:SF3">
    <property type="entry name" value="BLL1675 PROTEIN"/>
    <property type="match status" value="1"/>
</dbReference>
<evidence type="ECO:0000256" key="4">
    <source>
        <dbReference type="ARBA" id="ARBA00023172"/>
    </source>
</evidence>
<keyword evidence="3" id="KW-0238">DNA-binding</keyword>
<dbReference type="InterPro" id="IPR012337">
    <property type="entry name" value="RNaseH-like_sf"/>
</dbReference>
<dbReference type="AlphaFoldDB" id="A0A165US85"/>
<evidence type="ECO:0000256" key="2">
    <source>
        <dbReference type="ARBA" id="ARBA00022578"/>
    </source>
</evidence>
<dbReference type="InterPro" id="IPR047930">
    <property type="entry name" value="Transpos_IS6"/>
</dbReference>
<dbReference type="InterPro" id="IPR036397">
    <property type="entry name" value="RNaseH_sf"/>
</dbReference>
<evidence type="ECO:0000256" key="1">
    <source>
        <dbReference type="ARBA" id="ARBA00002286"/>
    </source>
</evidence>
<reference evidence="5 6" key="1">
    <citation type="submission" date="2016-03" db="EMBL/GenBank/DDBJ databases">
        <title>Comparative genomics of 54 Lactobacillus plantarum strains reveals genomic uncoupling from niche constraints.</title>
        <authorList>
            <person name="Martino M.E."/>
        </authorList>
    </citation>
    <scope>NUCLEOTIDE SEQUENCE [LARGE SCALE GENOMIC DNA]</scope>
    <source>
        <strain evidence="5 6">19.1</strain>
    </source>
</reference>